<keyword evidence="5" id="KW-1185">Reference proteome</keyword>
<name>A0ABT3STJ3_9GAMM</name>
<dbReference type="InterPro" id="IPR056413">
    <property type="entry name" value="TPR_CcmH_CycH"/>
</dbReference>
<evidence type="ECO:0000256" key="1">
    <source>
        <dbReference type="ARBA" id="ARBA00022679"/>
    </source>
</evidence>
<feature type="repeat" description="TPR" evidence="2">
    <location>
        <begin position="281"/>
        <end position="314"/>
    </location>
</feature>
<dbReference type="SMART" id="SM00028">
    <property type="entry name" value="TPR"/>
    <property type="match status" value="5"/>
</dbReference>
<protein>
    <submittedName>
        <fullName evidence="4">Sulfotransferase family protein</fullName>
    </submittedName>
</protein>
<dbReference type="Proteomes" id="UP001143307">
    <property type="component" value="Unassembled WGS sequence"/>
</dbReference>
<dbReference type="SUPFAM" id="SSF52540">
    <property type="entry name" value="P-loop containing nucleoside triphosphate hydrolases"/>
    <property type="match status" value="1"/>
</dbReference>
<dbReference type="Gene3D" id="3.40.50.300">
    <property type="entry name" value="P-loop containing nucleotide triphosphate hydrolases"/>
    <property type="match status" value="1"/>
</dbReference>
<dbReference type="RefSeq" id="WP_279252139.1">
    <property type="nucleotide sequence ID" value="NZ_SHNP01000002.1"/>
</dbReference>
<sequence>MPVNSAKISDDLGQIQKLISAGELPAALKKLEDLPEEVRDSVDGLYMAAVCFRHMGRLAEAEERLLRLISFAPEFSRAHQELGHLRKSHGRTRDALTAYVRACTINPALEASWRSQLTILQSSPDDDTRQRQDQISAQLDFLHSLHPHILAATDMMHEGKLIKSENLCRRFLQQNPKNVEGMRLLAELGLRLGVLEDAEFLLESAAEFEPDNMRVRLDYVQILQKRQRFAHAHDESARLLEIAPANPQFQSLHAIQCMQIGDYENALATFEKVLGILPGDPTTYVSRGHALKTSGDTEAAIESYRSAVTSRPHHCEAYYSLANLKTYQFSDNELAAMHAITDSDDLAPMDRVYLNFALGKAAEDQNDFESAFRYYASGNELKQAQSRYHADDTTEEFAAQKQACTKSLFSSRENTGCQAPDPIFIVGLPRAGSTLLEQILSSHSQVDGTLELPNVLSLASRLRRQGRASGTPYPDNLASIPPEQLLEFGEQFIEDTKIHRQGAPLFIDKMPNNFRHIGLISLILPNAKVIDARRAPMACCFSGYKQLFADGQLFSYSLPDLGNYYRDYVDLMEHWDKVLPGFVLRVQHEDVVKDLETQVRRMLDFCGLEFEEACMNFHETERNVRTPSSEQVRQPIFDTAIEQWKQFEPWLSPLKQALGPELAPDS</sequence>
<dbReference type="InterPro" id="IPR019734">
    <property type="entry name" value="TPR_rpt"/>
</dbReference>
<dbReference type="Pfam" id="PF23914">
    <property type="entry name" value="TPR_CcmH_CycH"/>
    <property type="match status" value="1"/>
</dbReference>
<dbReference type="Pfam" id="PF13174">
    <property type="entry name" value="TPR_6"/>
    <property type="match status" value="1"/>
</dbReference>
<keyword evidence="2" id="KW-0802">TPR repeat</keyword>
<dbReference type="Pfam" id="PF13181">
    <property type="entry name" value="TPR_8"/>
    <property type="match status" value="1"/>
</dbReference>
<dbReference type="PANTHER" id="PTHR12788">
    <property type="entry name" value="PROTEIN-TYROSINE SULFOTRANSFERASE 2"/>
    <property type="match status" value="1"/>
</dbReference>
<dbReference type="PROSITE" id="PS50005">
    <property type="entry name" value="TPR"/>
    <property type="match status" value="1"/>
</dbReference>
<dbReference type="SUPFAM" id="SSF48452">
    <property type="entry name" value="TPR-like"/>
    <property type="match status" value="2"/>
</dbReference>
<accession>A0ABT3STJ3</accession>
<feature type="domain" description="Cytochrome c-type biogenesis protein H TPR" evidence="3">
    <location>
        <begin position="169"/>
        <end position="282"/>
    </location>
</feature>
<proteinExistence type="predicted"/>
<dbReference type="InterPro" id="IPR026634">
    <property type="entry name" value="TPST-like"/>
</dbReference>
<dbReference type="InterPro" id="IPR011990">
    <property type="entry name" value="TPR-like_helical_dom_sf"/>
</dbReference>
<comment type="caution">
    <text evidence="4">The sequence shown here is derived from an EMBL/GenBank/DDBJ whole genome shotgun (WGS) entry which is preliminary data.</text>
</comment>
<evidence type="ECO:0000259" key="3">
    <source>
        <dbReference type="Pfam" id="PF23914"/>
    </source>
</evidence>
<dbReference type="Gene3D" id="1.25.40.10">
    <property type="entry name" value="Tetratricopeptide repeat domain"/>
    <property type="match status" value="2"/>
</dbReference>
<reference evidence="4" key="1">
    <citation type="submission" date="2019-02" db="EMBL/GenBank/DDBJ databases">
        <authorList>
            <person name="Li S.-H."/>
        </authorList>
    </citation>
    <scope>NUCLEOTIDE SEQUENCE</scope>
    <source>
        <strain evidence="4">IMCC8485</strain>
    </source>
</reference>
<evidence type="ECO:0000256" key="2">
    <source>
        <dbReference type="PROSITE-ProRule" id="PRU00339"/>
    </source>
</evidence>
<keyword evidence="1" id="KW-0808">Transferase</keyword>
<dbReference type="PANTHER" id="PTHR12788:SF10">
    <property type="entry name" value="PROTEIN-TYROSINE SULFOTRANSFERASE"/>
    <property type="match status" value="1"/>
</dbReference>
<evidence type="ECO:0000313" key="4">
    <source>
        <dbReference type="EMBL" id="MCX2973189.1"/>
    </source>
</evidence>
<organism evidence="4 5">
    <name type="scientific">Candidatus Seongchinamella marina</name>
    <dbReference type="NCBI Taxonomy" id="2518990"/>
    <lineage>
        <taxon>Bacteria</taxon>
        <taxon>Pseudomonadati</taxon>
        <taxon>Pseudomonadota</taxon>
        <taxon>Gammaproteobacteria</taxon>
        <taxon>Cellvibrionales</taxon>
        <taxon>Halieaceae</taxon>
        <taxon>Seongchinamella</taxon>
    </lineage>
</organism>
<gene>
    <name evidence="4" type="ORF">EYC87_06255</name>
</gene>
<dbReference type="EMBL" id="SHNP01000002">
    <property type="protein sequence ID" value="MCX2973189.1"/>
    <property type="molecule type" value="Genomic_DNA"/>
</dbReference>
<evidence type="ECO:0000313" key="5">
    <source>
        <dbReference type="Proteomes" id="UP001143307"/>
    </source>
</evidence>
<dbReference type="InterPro" id="IPR027417">
    <property type="entry name" value="P-loop_NTPase"/>
</dbReference>
<dbReference type="Pfam" id="PF13469">
    <property type="entry name" value="Sulfotransfer_3"/>
    <property type="match status" value="1"/>
</dbReference>